<gene>
    <name evidence="2" type="ORF">WJX75_001996</name>
</gene>
<evidence type="ECO:0000313" key="2">
    <source>
        <dbReference type="EMBL" id="KAK9918179.1"/>
    </source>
</evidence>
<accession>A0ABR2Z2N0</accession>
<reference evidence="2 3" key="1">
    <citation type="journal article" date="2024" name="Nat. Commun.">
        <title>Phylogenomics reveals the evolutionary origins of lichenization in chlorophyte algae.</title>
        <authorList>
            <person name="Puginier C."/>
            <person name="Libourel C."/>
            <person name="Otte J."/>
            <person name="Skaloud P."/>
            <person name="Haon M."/>
            <person name="Grisel S."/>
            <person name="Petersen M."/>
            <person name="Berrin J.G."/>
            <person name="Delaux P.M."/>
            <person name="Dal Grande F."/>
            <person name="Keller J."/>
        </authorList>
    </citation>
    <scope>NUCLEOTIDE SEQUENCE [LARGE SCALE GENOMIC DNA]</scope>
    <source>
        <strain evidence="2 3">SAG 216-7</strain>
    </source>
</reference>
<feature type="region of interest" description="Disordered" evidence="1">
    <location>
        <begin position="1"/>
        <end position="33"/>
    </location>
</feature>
<comment type="caution">
    <text evidence="2">The sequence shown here is derived from an EMBL/GenBank/DDBJ whole genome shotgun (WGS) entry which is preliminary data.</text>
</comment>
<dbReference type="Proteomes" id="UP001491310">
    <property type="component" value="Unassembled WGS sequence"/>
</dbReference>
<protein>
    <submittedName>
        <fullName evidence="2">Uncharacterized protein</fullName>
    </submittedName>
</protein>
<evidence type="ECO:0000313" key="3">
    <source>
        <dbReference type="Proteomes" id="UP001491310"/>
    </source>
</evidence>
<evidence type="ECO:0000256" key="1">
    <source>
        <dbReference type="SAM" id="MobiDB-lite"/>
    </source>
</evidence>
<sequence length="113" mass="12649">MSKKSLSRKDEGVQSNRPYQTRKKQGKQDLGAAKNLKILPKDVAQRIQSLLDSRQGTLRPANFTKKIVDKLSNLESSSAHHVVDLMINRDWAKTKNVSSCIGNFIKDAQDLAT</sequence>
<organism evidence="2 3">
    <name type="scientific">Coccomyxa subellipsoidea</name>
    <dbReference type="NCBI Taxonomy" id="248742"/>
    <lineage>
        <taxon>Eukaryota</taxon>
        <taxon>Viridiplantae</taxon>
        <taxon>Chlorophyta</taxon>
        <taxon>core chlorophytes</taxon>
        <taxon>Trebouxiophyceae</taxon>
        <taxon>Trebouxiophyceae incertae sedis</taxon>
        <taxon>Coccomyxaceae</taxon>
        <taxon>Coccomyxa</taxon>
    </lineage>
</organism>
<dbReference type="EMBL" id="JALJOT010000001">
    <property type="protein sequence ID" value="KAK9918179.1"/>
    <property type="molecule type" value="Genomic_DNA"/>
</dbReference>
<proteinExistence type="predicted"/>
<name>A0ABR2Z2N0_9CHLO</name>
<keyword evidence="3" id="KW-1185">Reference proteome</keyword>